<dbReference type="Proteomes" id="UP000634919">
    <property type="component" value="Unassembled WGS sequence"/>
</dbReference>
<evidence type="ECO:0000313" key="1">
    <source>
        <dbReference type="EMBL" id="MBD7960537.1"/>
    </source>
</evidence>
<dbReference type="Pfam" id="PF06804">
    <property type="entry name" value="Lipoprotein_18"/>
    <property type="match status" value="1"/>
</dbReference>
<dbReference type="Gene3D" id="3.30.310.170">
    <property type="entry name" value="Outer membrane protein assembly factor BamC"/>
    <property type="match status" value="1"/>
</dbReference>
<gene>
    <name evidence="1" type="primary">bamC</name>
    <name evidence="1" type="ORF">H9646_08560</name>
</gene>
<protein>
    <submittedName>
        <fullName evidence="1">Outer membrane protein assembly factor BamC</fullName>
    </submittedName>
</protein>
<dbReference type="InterPro" id="IPR010653">
    <property type="entry name" value="NlpB/DapX"/>
</dbReference>
<keyword evidence="2" id="KW-1185">Reference proteome</keyword>
<evidence type="ECO:0000313" key="2">
    <source>
        <dbReference type="Proteomes" id="UP000634919"/>
    </source>
</evidence>
<name>A0ABR8SAM6_9BURK</name>
<sequence length="425" mass="48002">MGSLAHGPLWRHFALAHDSVVCQQSACGRNRAAQCWLDLIQNCFFRFLHHPRKFRVKVTQYTTRLSLIGLAVALSACSVIEESKIDYKSAKKASTLEVPPDLTQLTKDTRYSAAPDRSVSAVALQAGQAQVPTIERAAPLQVGDVQIMRDGDKRWLVVDRPADQLWEPTREFWLDHGFNLSQEKADLGIIETDWAENRAKLPQDIIRSTLGKVFDSLYSTSERDRFRTRLERRTDGKTEIYITHRGMEEVYSNSNKDSTIWQPRAADPELETEFLRRLMIKLGTTEEQSRALVAADKTTVASSAAASAQITTVNGQPAVQLDEPFDRAWRRVGVALDRTGFTVEDRDRSKGVYFVRYVAPNANMETKKGWFSGWFSSKPENKPGQYQITVRSEGNKTQVTVLDDKGQPEKQAAQRIVRVIADDLK</sequence>
<reference evidence="1 2" key="1">
    <citation type="submission" date="2020-08" db="EMBL/GenBank/DDBJ databases">
        <title>A Genomic Blueprint of the Chicken Gut Microbiome.</title>
        <authorList>
            <person name="Gilroy R."/>
            <person name="Ravi A."/>
            <person name="Getino M."/>
            <person name="Pursley I."/>
            <person name="Horton D.L."/>
            <person name="Alikhan N.-F."/>
            <person name="Baker D."/>
            <person name="Gharbi K."/>
            <person name="Hall N."/>
            <person name="Watson M."/>
            <person name="Adriaenssens E.M."/>
            <person name="Foster-Nyarko E."/>
            <person name="Jarju S."/>
            <person name="Secka A."/>
            <person name="Antonio M."/>
            <person name="Oren A."/>
            <person name="Chaudhuri R."/>
            <person name="La Ragione R.M."/>
            <person name="Hildebrand F."/>
            <person name="Pallen M.J."/>
        </authorList>
    </citation>
    <scope>NUCLEOTIDE SEQUENCE [LARGE SCALE GENOMIC DNA]</scope>
    <source>
        <strain evidence="1 2">Sa2CVA6</strain>
    </source>
</reference>
<proteinExistence type="predicted"/>
<accession>A0ABR8SAM6</accession>
<organism evidence="1 2">
    <name type="scientific">Comamonas avium</name>
    <dbReference type="NCBI Taxonomy" id="2762231"/>
    <lineage>
        <taxon>Bacteria</taxon>
        <taxon>Pseudomonadati</taxon>
        <taxon>Pseudomonadota</taxon>
        <taxon>Betaproteobacteria</taxon>
        <taxon>Burkholderiales</taxon>
        <taxon>Comamonadaceae</taxon>
        <taxon>Comamonas</taxon>
    </lineage>
</organism>
<comment type="caution">
    <text evidence="1">The sequence shown here is derived from an EMBL/GenBank/DDBJ whole genome shotgun (WGS) entry which is preliminary data.</text>
</comment>
<dbReference type="InterPro" id="IPR042268">
    <property type="entry name" value="BamC_C"/>
</dbReference>
<dbReference type="EMBL" id="JACSQK010000004">
    <property type="protein sequence ID" value="MBD7960537.1"/>
    <property type="molecule type" value="Genomic_DNA"/>
</dbReference>